<feature type="compositionally biased region" description="Basic and acidic residues" evidence="1">
    <location>
        <begin position="18"/>
        <end position="30"/>
    </location>
</feature>
<proteinExistence type="predicted"/>
<evidence type="ECO:0000313" key="3">
    <source>
        <dbReference type="Proteomes" id="UP000078561"/>
    </source>
</evidence>
<keyword evidence="3" id="KW-1185">Reference proteome</keyword>
<feature type="compositionally biased region" description="Basic and acidic residues" evidence="1">
    <location>
        <begin position="41"/>
        <end position="52"/>
    </location>
</feature>
<dbReference type="Proteomes" id="UP000078561">
    <property type="component" value="Unassembled WGS sequence"/>
</dbReference>
<protein>
    <submittedName>
        <fullName evidence="2">Uncharacterized protein</fullName>
    </submittedName>
</protein>
<dbReference type="EMBL" id="LT553158">
    <property type="protein sequence ID" value="SAM00162.1"/>
    <property type="molecule type" value="Genomic_DNA"/>
</dbReference>
<evidence type="ECO:0000313" key="2">
    <source>
        <dbReference type="EMBL" id="SAM00162.1"/>
    </source>
</evidence>
<dbReference type="AlphaFoldDB" id="A0A163JLB3"/>
<organism evidence="2">
    <name type="scientific">Absidia glauca</name>
    <name type="common">Pin mould</name>
    <dbReference type="NCBI Taxonomy" id="4829"/>
    <lineage>
        <taxon>Eukaryota</taxon>
        <taxon>Fungi</taxon>
        <taxon>Fungi incertae sedis</taxon>
        <taxon>Mucoromycota</taxon>
        <taxon>Mucoromycotina</taxon>
        <taxon>Mucoromycetes</taxon>
        <taxon>Mucorales</taxon>
        <taxon>Cunninghamellaceae</taxon>
        <taxon>Absidia</taxon>
    </lineage>
</organism>
<name>A0A163JLB3_ABSGL</name>
<sequence>MVTPYSLYRAAAEDPDGGGDRWERRDGEGKEELDDLGGGDTETREEVGKNGEPDGQFGGTQDEKVLE</sequence>
<gene>
    <name evidence="2" type="primary">ABSGL_05838.1 scaffold 7544</name>
</gene>
<accession>A0A163JLB3</accession>
<feature type="region of interest" description="Disordered" evidence="1">
    <location>
        <begin position="1"/>
        <end position="67"/>
    </location>
</feature>
<evidence type="ECO:0000256" key="1">
    <source>
        <dbReference type="SAM" id="MobiDB-lite"/>
    </source>
</evidence>
<dbReference type="InParanoid" id="A0A163JLB3"/>
<reference evidence="2" key="1">
    <citation type="submission" date="2016-04" db="EMBL/GenBank/DDBJ databases">
        <authorList>
            <person name="Evans L.H."/>
            <person name="Alamgir A."/>
            <person name="Owens N."/>
            <person name="Weber N.D."/>
            <person name="Virtaneva K."/>
            <person name="Barbian K."/>
            <person name="Babar A."/>
            <person name="Rosenke K."/>
        </authorList>
    </citation>
    <scope>NUCLEOTIDE SEQUENCE [LARGE SCALE GENOMIC DNA]</scope>
    <source>
        <strain evidence="2">CBS 101.48</strain>
    </source>
</reference>